<dbReference type="EMBL" id="JAQFWP010000070">
    <property type="protein sequence ID" value="MDA2808066.1"/>
    <property type="molecule type" value="Genomic_DNA"/>
</dbReference>
<proteinExistence type="predicted"/>
<organism evidence="4 5">
    <name type="scientific">Nocardiopsis suaedae</name>
    <dbReference type="NCBI Taxonomy" id="3018444"/>
    <lineage>
        <taxon>Bacteria</taxon>
        <taxon>Bacillati</taxon>
        <taxon>Actinomycetota</taxon>
        <taxon>Actinomycetes</taxon>
        <taxon>Streptosporangiales</taxon>
        <taxon>Nocardiopsidaceae</taxon>
        <taxon>Nocardiopsis</taxon>
    </lineage>
</organism>
<dbReference type="PANTHER" id="PTHR34075:SF5">
    <property type="entry name" value="BLR3430 PROTEIN"/>
    <property type="match status" value="1"/>
</dbReference>
<dbReference type="Pfam" id="PF01796">
    <property type="entry name" value="OB_ChsH2_C"/>
    <property type="match status" value="1"/>
</dbReference>
<dbReference type="Gene3D" id="6.10.30.10">
    <property type="match status" value="1"/>
</dbReference>
<comment type="caution">
    <text evidence="4">The sequence shown here is derived from an EMBL/GenBank/DDBJ whole genome shotgun (WGS) entry which is preliminary data.</text>
</comment>
<keyword evidence="5" id="KW-1185">Reference proteome</keyword>
<dbReference type="InterPro" id="IPR022002">
    <property type="entry name" value="ChsH2_Znr"/>
</dbReference>
<reference evidence="4" key="1">
    <citation type="submission" date="2023-01" db="EMBL/GenBank/DDBJ databases">
        <title>Draft genome sequence of Nocardiopsis sp. LSu2-4 isolated from halophytes.</title>
        <authorList>
            <person name="Duangmal K."/>
            <person name="Chantavorakit T."/>
        </authorList>
    </citation>
    <scope>NUCLEOTIDE SEQUENCE</scope>
    <source>
        <strain evidence="4">LSu2-4</strain>
    </source>
</reference>
<evidence type="ECO:0000259" key="2">
    <source>
        <dbReference type="Pfam" id="PF01796"/>
    </source>
</evidence>
<feature type="region of interest" description="Disordered" evidence="1">
    <location>
        <begin position="1"/>
        <end position="34"/>
    </location>
</feature>
<dbReference type="InterPro" id="IPR012340">
    <property type="entry name" value="NA-bd_OB-fold"/>
</dbReference>
<feature type="compositionally biased region" description="Basic and acidic residues" evidence="1">
    <location>
        <begin position="9"/>
        <end position="22"/>
    </location>
</feature>
<feature type="domain" description="ChsH2 C-terminal OB-fold" evidence="2">
    <location>
        <begin position="78"/>
        <end position="142"/>
    </location>
</feature>
<evidence type="ECO:0000259" key="3">
    <source>
        <dbReference type="Pfam" id="PF12172"/>
    </source>
</evidence>
<evidence type="ECO:0000256" key="1">
    <source>
        <dbReference type="SAM" id="MobiDB-lite"/>
    </source>
</evidence>
<name>A0ABT4TTP2_9ACTN</name>
<dbReference type="PANTHER" id="PTHR34075">
    <property type="entry name" value="BLR3430 PROTEIN"/>
    <property type="match status" value="1"/>
</dbReference>
<dbReference type="Proteomes" id="UP001165685">
    <property type="component" value="Unassembled WGS sequence"/>
</dbReference>
<dbReference type="Pfam" id="PF12172">
    <property type="entry name" value="zf-ChsH2"/>
    <property type="match status" value="1"/>
</dbReference>
<dbReference type="InterPro" id="IPR052513">
    <property type="entry name" value="Thioester_dehydratase-like"/>
</dbReference>
<dbReference type="SUPFAM" id="SSF50249">
    <property type="entry name" value="Nucleic acid-binding proteins"/>
    <property type="match status" value="1"/>
</dbReference>
<evidence type="ECO:0000313" key="5">
    <source>
        <dbReference type="Proteomes" id="UP001165685"/>
    </source>
</evidence>
<gene>
    <name evidence="4" type="ORF">O4U47_26380</name>
</gene>
<protein>
    <submittedName>
        <fullName evidence="4">OB-fold domain-containing protein</fullName>
    </submittedName>
</protein>
<accession>A0ABT4TTP2</accession>
<dbReference type="RefSeq" id="WP_270680678.1">
    <property type="nucleotide sequence ID" value="NZ_JAQFWP010000070.1"/>
</dbReference>
<feature type="domain" description="ChsH2 rubredoxin-like zinc ribbon" evidence="3">
    <location>
        <begin position="41"/>
        <end position="77"/>
    </location>
</feature>
<sequence>MNRTQSLRQDVRDQDGRRRDGRGAAAPRPRPGADRDSAYWWEAVGEGRFLVQYCADCRTPRFPAREVCAVCLSLEWEWREGTGTGTVDGWTVTRRTFHPAFEAPYTVLRVALDDGPALYCWGRLVGADPGDLRRGQPVEAVFTDTGPAPGAGAPTGGGAFTKVVDWRPRE</sequence>
<dbReference type="InterPro" id="IPR002878">
    <property type="entry name" value="ChsH2_C"/>
</dbReference>
<evidence type="ECO:0000313" key="4">
    <source>
        <dbReference type="EMBL" id="MDA2808066.1"/>
    </source>
</evidence>